<evidence type="ECO:0000313" key="1">
    <source>
        <dbReference type="EMBL" id="GGI13843.1"/>
    </source>
</evidence>
<comment type="caution">
    <text evidence="1">The sequence shown here is derived from an EMBL/GenBank/DDBJ whole genome shotgun (WGS) entry which is preliminary data.</text>
</comment>
<dbReference type="EMBL" id="BMHB01000001">
    <property type="protein sequence ID" value="GGI13843.1"/>
    <property type="molecule type" value="Genomic_DNA"/>
</dbReference>
<keyword evidence="2" id="KW-1185">Reference proteome</keyword>
<reference evidence="2" key="1">
    <citation type="journal article" date="2019" name="Int. J. Syst. Evol. Microbiol.">
        <title>The Global Catalogue of Microorganisms (GCM) 10K type strain sequencing project: providing services to taxonomists for standard genome sequencing and annotation.</title>
        <authorList>
            <consortium name="The Broad Institute Genomics Platform"/>
            <consortium name="The Broad Institute Genome Sequencing Center for Infectious Disease"/>
            <person name="Wu L."/>
            <person name="Ma J."/>
        </authorList>
    </citation>
    <scope>NUCLEOTIDE SEQUENCE [LARGE SCALE GENOMIC DNA]</scope>
    <source>
        <strain evidence="2">CGMCC 1.14993</strain>
    </source>
</reference>
<protein>
    <submittedName>
        <fullName evidence="1">Uncharacterized protein</fullName>
    </submittedName>
</protein>
<dbReference type="Proteomes" id="UP000626244">
    <property type="component" value="Unassembled WGS sequence"/>
</dbReference>
<dbReference type="OrthoDB" id="2878572at2"/>
<dbReference type="AlphaFoldDB" id="A0A8J3AGD5"/>
<evidence type="ECO:0000313" key="2">
    <source>
        <dbReference type="Proteomes" id="UP000626244"/>
    </source>
</evidence>
<dbReference type="RefSeq" id="WP_087998363.1">
    <property type="nucleotide sequence ID" value="NZ_BMHB01000001.1"/>
</dbReference>
<organism evidence="1 2">
    <name type="scientific">Gottfriedia solisilvae</name>
    <dbReference type="NCBI Taxonomy" id="1516104"/>
    <lineage>
        <taxon>Bacteria</taxon>
        <taxon>Bacillati</taxon>
        <taxon>Bacillota</taxon>
        <taxon>Bacilli</taxon>
        <taxon>Bacillales</taxon>
        <taxon>Bacillaceae</taxon>
        <taxon>Gottfriedia</taxon>
    </lineage>
</organism>
<gene>
    <name evidence="1" type="ORF">GCM10007380_19940</name>
</gene>
<name>A0A8J3AGD5_9BACI</name>
<accession>A0A8J3AGD5</accession>
<sequence length="82" mass="9465">MYKTILWIREYADEIKRGLIGGFTIFGLATIFFTTDSSIESNNNTCLKWKYNNYEKIYVCSIYKTAESHTIPYGSIISSDSK</sequence>
<proteinExistence type="predicted"/>